<keyword evidence="3" id="KW-1185">Reference proteome</keyword>
<gene>
    <name evidence="2" type="ORF">RRG08_056823</name>
</gene>
<dbReference type="Proteomes" id="UP001283361">
    <property type="component" value="Unassembled WGS sequence"/>
</dbReference>
<proteinExistence type="predicted"/>
<dbReference type="EMBL" id="JAWDGP010002185">
    <property type="protein sequence ID" value="KAK3784868.1"/>
    <property type="molecule type" value="Genomic_DNA"/>
</dbReference>
<evidence type="ECO:0000313" key="3">
    <source>
        <dbReference type="Proteomes" id="UP001283361"/>
    </source>
</evidence>
<feature type="region of interest" description="Disordered" evidence="1">
    <location>
        <begin position="39"/>
        <end position="96"/>
    </location>
</feature>
<evidence type="ECO:0000256" key="1">
    <source>
        <dbReference type="SAM" id="MobiDB-lite"/>
    </source>
</evidence>
<evidence type="ECO:0000313" key="2">
    <source>
        <dbReference type="EMBL" id="KAK3784868.1"/>
    </source>
</evidence>
<reference evidence="2" key="1">
    <citation type="journal article" date="2023" name="G3 (Bethesda)">
        <title>A reference genome for the long-term kleptoplast-retaining sea slug Elysia crispata morphotype clarki.</title>
        <authorList>
            <person name="Eastman K.E."/>
            <person name="Pendleton A.L."/>
            <person name="Shaikh M.A."/>
            <person name="Suttiyut T."/>
            <person name="Ogas R."/>
            <person name="Tomko P."/>
            <person name="Gavelis G."/>
            <person name="Widhalm J.R."/>
            <person name="Wisecaver J.H."/>
        </authorList>
    </citation>
    <scope>NUCLEOTIDE SEQUENCE</scope>
    <source>
        <strain evidence="2">ECLA1</strain>
    </source>
</reference>
<accession>A0AAE1ABI7</accession>
<name>A0AAE1ABI7_9GAST</name>
<sequence length="96" mass="10115">MRISRKGCSSSNLGVLARNPVTGECLSVLAYQAEMPAPAAAGLPQTSGGAREAVRVSVENSQPRDQEDEESADRPESRTRLPVSIVAGQLPPRKAS</sequence>
<organism evidence="2 3">
    <name type="scientific">Elysia crispata</name>
    <name type="common">lettuce slug</name>
    <dbReference type="NCBI Taxonomy" id="231223"/>
    <lineage>
        <taxon>Eukaryota</taxon>
        <taxon>Metazoa</taxon>
        <taxon>Spiralia</taxon>
        <taxon>Lophotrochozoa</taxon>
        <taxon>Mollusca</taxon>
        <taxon>Gastropoda</taxon>
        <taxon>Heterobranchia</taxon>
        <taxon>Euthyneura</taxon>
        <taxon>Panpulmonata</taxon>
        <taxon>Sacoglossa</taxon>
        <taxon>Placobranchoidea</taxon>
        <taxon>Plakobranchidae</taxon>
        <taxon>Elysia</taxon>
    </lineage>
</organism>
<protein>
    <submittedName>
        <fullName evidence="2">Uncharacterized protein</fullName>
    </submittedName>
</protein>
<comment type="caution">
    <text evidence="2">The sequence shown here is derived from an EMBL/GenBank/DDBJ whole genome shotgun (WGS) entry which is preliminary data.</text>
</comment>
<dbReference type="AlphaFoldDB" id="A0AAE1ABI7"/>